<dbReference type="PIRSF" id="PIRSF000388">
    <property type="entry name" value="Pantoate_hydroxy_MeTrfase"/>
    <property type="match status" value="1"/>
</dbReference>
<feature type="binding site" evidence="7 9">
    <location>
        <begin position="48"/>
        <end position="49"/>
    </location>
    <ligand>
        <name>3-methyl-2-oxobutanoate</name>
        <dbReference type="ChEBI" id="CHEBI:11851"/>
    </ligand>
</feature>
<name>A0A4Y8Q9A0_9BACL</name>
<comment type="cofactor">
    <cofactor evidence="7 10">
        <name>Mg(2+)</name>
        <dbReference type="ChEBI" id="CHEBI:18420"/>
    </cofactor>
    <text evidence="7 10">Binds 1 Mg(2+) ion per subunit.</text>
</comment>
<dbReference type="RefSeq" id="WP_134750467.1">
    <property type="nucleotide sequence ID" value="NZ_MYFO02000008.1"/>
</dbReference>
<keyword evidence="7" id="KW-0963">Cytoplasm</keyword>
<dbReference type="InterPro" id="IPR015813">
    <property type="entry name" value="Pyrv/PenolPyrv_kinase-like_dom"/>
</dbReference>
<evidence type="ECO:0000256" key="2">
    <source>
        <dbReference type="ARBA" id="ARBA00008676"/>
    </source>
</evidence>
<evidence type="ECO:0000313" key="11">
    <source>
        <dbReference type="EMBL" id="TFE90560.1"/>
    </source>
</evidence>
<keyword evidence="7 10" id="KW-0460">Magnesium</keyword>
<evidence type="ECO:0000256" key="6">
    <source>
        <dbReference type="ARBA" id="ARBA00056497"/>
    </source>
</evidence>
<comment type="subcellular location">
    <subcellularLocation>
        <location evidence="7">Cytoplasm</location>
    </subcellularLocation>
</comment>
<dbReference type="GO" id="GO:0032259">
    <property type="term" value="P:methylation"/>
    <property type="evidence" value="ECO:0007669"/>
    <property type="project" value="UniProtKB-KW"/>
</dbReference>
<feature type="binding site" evidence="7 9">
    <location>
        <position position="87"/>
    </location>
    <ligand>
        <name>3-methyl-2-oxobutanoate</name>
        <dbReference type="ChEBI" id="CHEBI:11851"/>
    </ligand>
</feature>
<comment type="function">
    <text evidence="6 7">Catalyzes the reversible reaction in which hydroxymethyl group from 5,10-methylenetetrahydrofolate is transferred onto alpha-ketoisovalerate to form ketopantoate.</text>
</comment>
<comment type="caution">
    <text evidence="11">The sequence shown here is derived from an EMBL/GenBank/DDBJ whole genome shotgun (WGS) entry which is preliminary data.</text>
</comment>
<comment type="subunit">
    <text evidence="3 7">Homodecamer; pentamer of dimers.</text>
</comment>
<reference evidence="11 12" key="1">
    <citation type="submission" date="2017-03" db="EMBL/GenBank/DDBJ databases">
        <title>Isolation of Levoglucosan Utilizing Bacteria.</title>
        <authorList>
            <person name="Arya A.S."/>
        </authorList>
    </citation>
    <scope>NUCLEOTIDE SEQUENCE [LARGE SCALE GENOMIC DNA]</scope>
    <source>
        <strain evidence="11 12">MEC069</strain>
    </source>
</reference>
<keyword evidence="7 10" id="KW-0479">Metal-binding</keyword>
<evidence type="ECO:0000313" key="12">
    <source>
        <dbReference type="Proteomes" id="UP000298246"/>
    </source>
</evidence>
<proteinExistence type="inferred from homology"/>
<comment type="pathway">
    <text evidence="1 7">Cofactor biosynthesis; (R)-pantothenate biosynthesis; (R)-pantoate from 3-methyl-2-oxobutanoate: step 1/2.</text>
</comment>
<organism evidence="11 12">
    <name type="scientific">Paenibacillus athensensis</name>
    <dbReference type="NCBI Taxonomy" id="1967502"/>
    <lineage>
        <taxon>Bacteria</taxon>
        <taxon>Bacillati</taxon>
        <taxon>Bacillota</taxon>
        <taxon>Bacilli</taxon>
        <taxon>Bacillales</taxon>
        <taxon>Paenibacillaceae</taxon>
        <taxon>Paenibacillus</taxon>
    </lineage>
</organism>
<feature type="binding site" evidence="7 10">
    <location>
        <position position="119"/>
    </location>
    <ligand>
        <name>Mg(2+)</name>
        <dbReference type="ChEBI" id="CHEBI:18420"/>
    </ligand>
</feature>
<dbReference type="SUPFAM" id="SSF51621">
    <property type="entry name" value="Phosphoenolpyruvate/pyruvate domain"/>
    <property type="match status" value="1"/>
</dbReference>
<keyword evidence="11" id="KW-0489">Methyltransferase</keyword>
<dbReference type="UniPathway" id="UPA00028">
    <property type="reaction ID" value="UER00003"/>
</dbReference>
<comment type="similarity">
    <text evidence="2 7">Belongs to the PanB family.</text>
</comment>
<evidence type="ECO:0000256" key="3">
    <source>
        <dbReference type="ARBA" id="ARBA00011424"/>
    </source>
</evidence>
<dbReference type="Pfam" id="PF02548">
    <property type="entry name" value="Pantoate_transf"/>
    <property type="match status" value="1"/>
</dbReference>
<keyword evidence="4 7" id="KW-0566">Pantothenate biosynthesis</keyword>
<dbReference type="EC" id="2.1.2.11" evidence="7"/>
<feature type="active site" description="Proton acceptor" evidence="7 8">
    <location>
        <position position="186"/>
    </location>
</feature>
<dbReference type="OrthoDB" id="9781789at2"/>
<dbReference type="FunFam" id="3.20.20.60:FF:000003">
    <property type="entry name" value="3-methyl-2-oxobutanoate hydroxymethyltransferase"/>
    <property type="match status" value="1"/>
</dbReference>
<evidence type="ECO:0000256" key="9">
    <source>
        <dbReference type="PIRSR" id="PIRSR000388-2"/>
    </source>
</evidence>
<dbReference type="GO" id="GO:0015940">
    <property type="term" value="P:pantothenate biosynthetic process"/>
    <property type="evidence" value="ECO:0007669"/>
    <property type="project" value="UniProtKB-UniRule"/>
</dbReference>
<dbReference type="GO" id="GO:0008168">
    <property type="term" value="F:methyltransferase activity"/>
    <property type="evidence" value="ECO:0007669"/>
    <property type="project" value="UniProtKB-KW"/>
</dbReference>
<evidence type="ECO:0000256" key="8">
    <source>
        <dbReference type="PIRSR" id="PIRSR000388-1"/>
    </source>
</evidence>
<dbReference type="PANTHER" id="PTHR20881:SF0">
    <property type="entry name" value="3-METHYL-2-OXOBUTANOATE HYDROXYMETHYLTRANSFERASE"/>
    <property type="match status" value="1"/>
</dbReference>
<protein>
    <recommendedName>
        <fullName evidence="7">3-methyl-2-oxobutanoate hydroxymethyltransferase</fullName>
        <ecNumber evidence="7">2.1.2.11</ecNumber>
    </recommendedName>
    <alternativeName>
        <fullName evidence="7">Ketopantoate hydroxymethyltransferase</fullName>
        <shortName evidence="7">KPHMT</shortName>
    </alternativeName>
</protein>
<dbReference type="NCBIfam" id="TIGR00222">
    <property type="entry name" value="panB"/>
    <property type="match status" value="1"/>
</dbReference>
<dbReference type="EMBL" id="MYFO01000004">
    <property type="protein sequence ID" value="TFE90560.1"/>
    <property type="molecule type" value="Genomic_DNA"/>
</dbReference>
<dbReference type="NCBIfam" id="NF001452">
    <property type="entry name" value="PRK00311.1"/>
    <property type="match status" value="1"/>
</dbReference>
<evidence type="ECO:0000256" key="7">
    <source>
        <dbReference type="HAMAP-Rule" id="MF_00156"/>
    </source>
</evidence>
<evidence type="ECO:0000256" key="10">
    <source>
        <dbReference type="PIRSR" id="PIRSR000388-3"/>
    </source>
</evidence>
<feature type="binding site" evidence="7 10">
    <location>
        <position position="48"/>
    </location>
    <ligand>
        <name>Mg(2+)</name>
        <dbReference type="ChEBI" id="CHEBI:18420"/>
    </ligand>
</feature>
<keyword evidence="5 7" id="KW-0808">Transferase</keyword>
<dbReference type="HAMAP" id="MF_00156">
    <property type="entry name" value="PanB"/>
    <property type="match status" value="1"/>
</dbReference>
<gene>
    <name evidence="7" type="primary">panB</name>
    <name evidence="11" type="ORF">B5M42_04645</name>
</gene>
<dbReference type="CDD" id="cd06557">
    <property type="entry name" value="KPHMT-like"/>
    <property type="match status" value="1"/>
</dbReference>
<evidence type="ECO:0000256" key="1">
    <source>
        <dbReference type="ARBA" id="ARBA00005033"/>
    </source>
</evidence>
<dbReference type="Proteomes" id="UP000298246">
    <property type="component" value="Unassembled WGS sequence"/>
</dbReference>
<accession>A0A4Y8Q9A0</accession>
<feature type="binding site" evidence="7 9">
    <location>
        <position position="117"/>
    </location>
    <ligand>
        <name>3-methyl-2-oxobutanoate</name>
        <dbReference type="ChEBI" id="CHEBI:11851"/>
    </ligand>
</feature>
<dbReference type="AlphaFoldDB" id="A0A4Y8Q9A0"/>
<sequence>MEQRKPLTTAKIKKMKMDGVPLAVVTAYDYPSARLAEEAGVDVILVGDSLGNVVLGYDSTLPVTLDDIVYHTRAVVRGAGSTFVVADLPFLTYHGSIDSTMRAVARLMQEGGAKAVKLEGGAEVAPVVEAIVKAGVPVVGHIGLTPQSVHQIGGYRVQGRSSEQAEKLLADAKALEQAGAFAIVVELVTDELAEWLTKQLSITTIGIGAGATCDGQVLVFHDLLQYGPESVPRKFVKTYANLGETIRTGIGEYVKEVKARSFPGPDHTFHMDNDVVQYLYGDKG</sequence>
<evidence type="ECO:0000256" key="5">
    <source>
        <dbReference type="ARBA" id="ARBA00022679"/>
    </source>
</evidence>
<comment type="catalytic activity">
    <reaction evidence="7">
        <text>(6R)-5,10-methylene-5,6,7,8-tetrahydrofolate + 3-methyl-2-oxobutanoate + H2O = 2-dehydropantoate + (6S)-5,6,7,8-tetrahydrofolate</text>
        <dbReference type="Rhea" id="RHEA:11824"/>
        <dbReference type="ChEBI" id="CHEBI:11561"/>
        <dbReference type="ChEBI" id="CHEBI:11851"/>
        <dbReference type="ChEBI" id="CHEBI:15377"/>
        <dbReference type="ChEBI" id="CHEBI:15636"/>
        <dbReference type="ChEBI" id="CHEBI:57453"/>
        <dbReference type="EC" id="2.1.2.11"/>
    </reaction>
</comment>
<dbReference type="PANTHER" id="PTHR20881">
    <property type="entry name" value="3-METHYL-2-OXOBUTANOATE HYDROXYMETHYLTRANSFERASE"/>
    <property type="match status" value="1"/>
</dbReference>
<dbReference type="GO" id="GO:0003864">
    <property type="term" value="F:3-methyl-2-oxobutanoate hydroxymethyltransferase activity"/>
    <property type="evidence" value="ECO:0007669"/>
    <property type="project" value="UniProtKB-UniRule"/>
</dbReference>
<evidence type="ECO:0000256" key="4">
    <source>
        <dbReference type="ARBA" id="ARBA00022655"/>
    </source>
</evidence>
<keyword evidence="12" id="KW-1185">Reference proteome</keyword>
<dbReference type="InterPro" id="IPR003700">
    <property type="entry name" value="Pantoate_hydroxy_MeTrfase"/>
</dbReference>
<dbReference type="GO" id="GO:0005737">
    <property type="term" value="C:cytoplasm"/>
    <property type="evidence" value="ECO:0007669"/>
    <property type="project" value="UniProtKB-SubCell"/>
</dbReference>
<dbReference type="GO" id="GO:0000287">
    <property type="term" value="F:magnesium ion binding"/>
    <property type="evidence" value="ECO:0007669"/>
    <property type="project" value="TreeGrafter"/>
</dbReference>
<dbReference type="InterPro" id="IPR040442">
    <property type="entry name" value="Pyrv_kinase-like_dom_sf"/>
</dbReference>
<dbReference type="Gene3D" id="3.20.20.60">
    <property type="entry name" value="Phosphoenolpyruvate-binding domains"/>
    <property type="match status" value="1"/>
</dbReference>
<feature type="binding site" evidence="7 10">
    <location>
        <position position="87"/>
    </location>
    <ligand>
        <name>Mg(2+)</name>
        <dbReference type="ChEBI" id="CHEBI:18420"/>
    </ligand>
</feature>